<dbReference type="Gene3D" id="3.40.1280.10">
    <property type="match status" value="1"/>
</dbReference>
<dbReference type="Proteomes" id="UP000282433">
    <property type="component" value="Chromosome"/>
</dbReference>
<dbReference type="SUPFAM" id="SSF75217">
    <property type="entry name" value="alpha/beta knot"/>
    <property type="match status" value="1"/>
</dbReference>
<name>A0A3S4H0Q5_KLEPN</name>
<dbReference type="InterPro" id="IPR029026">
    <property type="entry name" value="tRNA_m1G_MTases_N"/>
</dbReference>
<evidence type="ECO:0000256" key="2">
    <source>
        <dbReference type="ARBA" id="ARBA00022679"/>
    </source>
</evidence>
<dbReference type="GO" id="GO:0032259">
    <property type="term" value="P:methylation"/>
    <property type="evidence" value="ECO:0007669"/>
    <property type="project" value="UniProtKB-KW"/>
</dbReference>
<evidence type="ECO:0000313" key="3">
    <source>
        <dbReference type="EMBL" id="VEB03664.1"/>
    </source>
</evidence>
<sequence length="50" mass="5310">MRTMASAAAGSNSWVQVKTHRTIADAVGHLKGQGMQILATHLSDKAIDFS</sequence>
<proteinExistence type="predicted"/>
<dbReference type="EC" id="2.1.1.34" evidence="3"/>
<dbReference type="EMBL" id="LR134162">
    <property type="protein sequence ID" value="VEB03664.1"/>
    <property type="molecule type" value="Genomic_DNA"/>
</dbReference>
<dbReference type="GO" id="GO:0141100">
    <property type="term" value="F:tRNA (guanine(18)-2'-O)-methyltransferase activity"/>
    <property type="evidence" value="ECO:0007669"/>
    <property type="project" value="UniProtKB-EC"/>
</dbReference>
<keyword evidence="2 3" id="KW-0808">Transferase</keyword>
<evidence type="ECO:0000256" key="1">
    <source>
        <dbReference type="ARBA" id="ARBA00022603"/>
    </source>
</evidence>
<dbReference type="AlphaFoldDB" id="A0A3S4H0Q5"/>
<keyword evidence="1 3" id="KW-0489">Methyltransferase</keyword>
<protein>
    <submittedName>
        <fullName evidence="3">tRNA (Guanosine18-2'-O-) -methyltransferase</fullName>
        <ecNumber evidence="3">2.1.1.34</ecNumber>
    </submittedName>
</protein>
<evidence type="ECO:0000313" key="4">
    <source>
        <dbReference type="Proteomes" id="UP000282433"/>
    </source>
</evidence>
<reference evidence="3 4" key="1">
    <citation type="submission" date="2018-12" db="EMBL/GenBank/DDBJ databases">
        <authorList>
            <consortium name="Pathogen Informatics"/>
        </authorList>
    </citation>
    <scope>NUCLEOTIDE SEQUENCE [LARGE SCALE GENOMIC DNA]</scope>
    <source>
        <strain evidence="3 4">NCTC13635</strain>
    </source>
</reference>
<organism evidence="3 4">
    <name type="scientific">Klebsiella pneumoniae</name>
    <dbReference type="NCBI Taxonomy" id="573"/>
    <lineage>
        <taxon>Bacteria</taxon>
        <taxon>Pseudomonadati</taxon>
        <taxon>Pseudomonadota</taxon>
        <taxon>Gammaproteobacteria</taxon>
        <taxon>Enterobacterales</taxon>
        <taxon>Enterobacteriaceae</taxon>
        <taxon>Klebsiella/Raoultella group</taxon>
        <taxon>Klebsiella</taxon>
        <taxon>Klebsiella pneumoniae complex</taxon>
    </lineage>
</organism>
<accession>A0A3S4H0Q5</accession>
<gene>
    <name evidence="3" type="primary">trmH_2</name>
    <name evidence="3" type="ORF">NCTC13635_03817</name>
</gene>
<dbReference type="InterPro" id="IPR029028">
    <property type="entry name" value="Alpha/beta_knot_MTases"/>
</dbReference>